<dbReference type="PANTHER" id="PTHR11904:SF9">
    <property type="entry name" value="PURINE NUCLEOSIDE PHOSPHORYLASE-RELATED"/>
    <property type="match status" value="1"/>
</dbReference>
<feature type="binding site" evidence="6">
    <location>
        <position position="194"/>
    </location>
    <ligand>
        <name>a purine D-ribonucleoside</name>
        <dbReference type="ChEBI" id="CHEBI:142355"/>
    </ligand>
</feature>
<dbReference type="InterPro" id="IPR011268">
    <property type="entry name" value="Purine_phosphorylase"/>
</dbReference>
<dbReference type="CDD" id="cd09009">
    <property type="entry name" value="PNP-EcPNPII_like"/>
    <property type="match status" value="1"/>
</dbReference>
<accession>A0AA52HAW3</accession>
<keyword evidence="9" id="KW-1185">Reference proteome</keyword>
<comment type="pathway">
    <text evidence="1 5">Purine metabolism; purine nucleoside salvage.</text>
</comment>
<dbReference type="PIRSF" id="PIRSF000477">
    <property type="entry name" value="PurNPase"/>
    <property type="match status" value="1"/>
</dbReference>
<dbReference type="SUPFAM" id="SSF53167">
    <property type="entry name" value="Purine and uridine phosphorylases"/>
    <property type="match status" value="1"/>
</dbReference>
<feature type="binding site" evidence="6">
    <location>
        <position position="31"/>
    </location>
    <ligand>
        <name>phosphate</name>
        <dbReference type="ChEBI" id="CHEBI:43474"/>
    </ligand>
</feature>
<evidence type="ECO:0000256" key="5">
    <source>
        <dbReference type="PIRNR" id="PIRNR000477"/>
    </source>
</evidence>
<evidence type="ECO:0000313" key="9">
    <source>
        <dbReference type="Proteomes" id="UP001268683"/>
    </source>
</evidence>
<dbReference type="EMBL" id="CP123872">
    <property type="protein sequence ID" value="WND03155.1"/>
    <property type="molecule type" value="Genomic_DNA"/>
</dbReference>
<feature type="binding site" evidence="6">
    <location>
        <position position="114"/>
    </location>
    <ligand>
        <name>phosphate</name>
        <dbReference type="ChEBI" id="CHEBI:43474"/>
    </ligand>
</feature>
<feature type="domain" description="Nucleoside phosphorylase" evidence="7">
    <location>
        <begin position="25"/>
        <end position="271"/>
    </location>
</feature>
<dbReference type="GO" id="GO:0004731">
    <property type="term" value="F:purine-nucleoside phosphorylase activity"/>
    <property type="evidence" value="ECO:0007669"/>
    <property type="project" value="UniProtKB-EC"/>
</dbReference>
<feature type="binding site" evidence="6">
    <location>
        <position position="62"/>
    </location>
    <ligand>
        <name>phosphate</name>
        <dbReference type="ChEBI" id="CHEBI:43474"/>
    </ligand>
</feature>
<sequence length="274" mass="29601">MGVYEQVQDCAEFLRGKIGDFSPKCAIILGSGLNQLAEELEEAIRIQYTDIPGFPKPTVQGHSGCLHFGKLNGTEIVCLQGRSHGYEGHDETTLAYPTRVMWALGVPLLVITNASGSLNPEATPGNLMMMTDHINMSGLNPMAGMNDERFGPRFFDMTNAWDKEHSQLLRECAAEIETPLFEGTYVGVRGPNFETPAEIKAFQVLGGGCVGMSTVPEILTASHLNGMKACGIATMTNMGAGITGEPLNHEEVMELGLIAGKRLAKLLKVFVTKL</sequence>
<evidence type="ECO:0000313" key="8">
    <source>
        <dbReference type="EMBL" id="WND03155.1"/>
    </source>
</evidence>
<keyword evidence="4 5" id="KW-0808">Transferase</keyword>
<proteinExistence type="inferred from homology"/>
<feature type="binding site" evidence="6">
    <location>
        <position position="213"/>
    </location>
    <ligand>
        <name>phosphate</name>
        <dbReference type="ChEBI" id="CHEBI:43474"/>
    </ligand>
</feature>
<dbReference type="EC" id="2.4.2.1" evidence="5"/>
<dbReference type="Pfam" id="PF01048">
    <property type="entry name" value="PNP_UDP_1"/>
    <property type="match status" value="1"/>
</dbReference>
<organism evidence="8 9">
    <name type="scientific">Temperatibacter marinus</name>
    <dbReference type="NCBI Taxonomy" id="1456591"/>
    <lineage>
        <taxon>Bacteria</taxon>
        <taxon>Pseudomonadati</taxon>
        <taxon>Pseudomonadota</taxon>
        <taxon>Alphaproteobacteria</taxon>
        <taxon>Kordiimonadales</taxon>
        <taxon>Temperatibacteraceae</taxon>
        <taxon>Temperatibacter</taxon>
    </lineage>
</organism>
<dbReference type="GO" id="GO:0005737">
    <property type="term" value="C:cytoplasm"/>
    <property type="evidence" value="ECO:0007669"/>
    <property type="project" value="TreeGrafter"/>
</dbReference>
<evidence type="ECO:0000259" key="7">
    <source>
        <dbReference type="Pfam" id="PF01048"/>
    </source>
</evidence>
<comment type="similarity">
    <text evidence="2 5">Belongs to the PNP/MTAP phosphorylase family.</text>
</comment>
<dbReference type="NCBIfam" id="TIGR01697">
    <property type="entry name" value="PNPH-PUNA-XAPA"/>
    <property type="match status" value="1"/>
</dbReference>
<dbReference type="GO" id="GO:0009116">
    <property type="term" value="P:nucleoside metabolic process"/>
    <property type="evidence" value="ECO:0007669"/>
    <property type="project" value="InterPro"/>
</dbReference>
<dbReference type="InterPro" id="IPR035994">
    <property type="entry name" value="Nucleoside_phosphorylase_sf"/>
</dbReference>
<evidence type="ECO:0000256" key="6">
    <source>
        <dbReference type="PIRSR" id="PIRSR000477-2"/>
    </source>
</evidence>
<evidence type="ECO:0000256" key="3">
    <source>
        <dbReference type="ARBA" id="ARBA00022676"/>
    </source>
</evidence>
<dbReference type="PANTHER" id="PTHR11904">
    <property type="entry name" value="METHYLTHIOADENOSINE/PURINE NUCLEOSIDE PHOSPHORYLASE"/>
    <property type="match status" value="1"/>
</dbReference>
<evidence type="ECO:0000256" key="4">
    <source>
        <dbReference type="ARBA" id="ARBA00022679"/>
    </source>
</evidence>
<gene>
    <name evidence="8" type="ORF">QGN29_02085</name>
</gene>
<reference evidence="8" key="1">
    <citation type="submission" date="2023-04" db="EMBL/GenBank/DDBJ databases">
        <title>Complete genome sequence of Temperatibacter marinus.</title>
        <authorList>
            <person name="Rong J.-C."/>
            <person name="Yi M.-L."/>
            <person name="Zhao Q."/>
        </authorList>
    </citation>
    <scope>NUCLEOTIDE SEQUENCE</scope>
    <source>
        <strain evidence="8">NBRC 110045</strain>
    </source>
</reference>
<dbReference type="Gene3D" id="3.40.50.1580">
    <property type="entry name" value="Nucleoside phosphorylase domain"/>
    <property type="match status" value="1"/>
</dbReference>
<comment type="function">
    <text evidence="5">The purine nucleoside phosphorylases catalyze the phosphorolytic breakdown of the N-glycosidic bond in the beta-(deoxy)ribonucleoside molecules, with the formation of the corresponding free purine bases and pentose-1-phosphate.</text>
</comment>
<dbReference type="RefSeq" id="WP_310799004.1">
    <property type="nucleotide sequence ID" value="NZ_CP123872.1"/>
</dbReference>
<name>A0AA52HAW3_9PROT</name>
<dbReference type="InterPro" id="IPR000845">
    <property type="entry name" value="Nucleoside_phosphorylase_d"/>
</dbReference>
<dbReference type="KEGG" id="tmk:QGN29_02085"/>
<feature type="binding site" evidence="6">
    <location>
        <begin position="82"/>
        <end position="84"/>
    </location>
    <ligand>
        <name>phosphate</name>
        <dbReference type="ChEBI" id="CHEBI:43474"/>
    </ligand>
</feature>
<dbReference type="AlphaFoldDB" id="A0AA52HAW3"/>
<dbReference type="Proteomes" id="UP001268683">
    <property type="component" value="Chromosome"/>
</dbReference>
<evidence type="ECO:0000256" key="2">
    <source>
        <dbReference type="ARBA" id="ARBA00006751"/>
    </source>
</evidence>
<keyword evidence="3 5" id="KW-0328">Glycosyltransferase</keyword>
<dbReference type="NCBIfam" id="NF006054">
    <property type="entry name" value="PRK08202.1"/>
    <property type="match status" value="1"/>
</dbReference>
<evidence type="ECO:0000256" key="1">
    <source>
        <dbReference type="ARBA" id="ARBA00005058"/>
    </source>
</evidence>
<protein>
    <recommendedName>
        <fullName evidence="5">Purine nucleoside phosphorylase</fullName>
        <ecNumber evidence="5">2.4.2.1</ecNumber>
    </recommendedName>
    <alternativeName>
        <fullName evidence="5">Inosine-guanosine phosphorylase</fullName>
    </alternativeName>
</protein>
<feature type="binding site" evidence="6">
    <location>
        <position position="237"/>
    </location>
    <ligand>
        <name>a purine D-ribonucleoside</name>
        <dbReference type="ChEBI" id="CHEBI:142355"/>
    </ligand>
</feature>